<reference evidence="8" key="1">
    <citation type="journal article" date="2014" name="Nat. Commun.">
        <title>The emerging biofuel crop Camelina sativa retains a highly undifferentiated hexaploid genome structure.</title>
        <authorList>
            <person name="Kagale S."/>
            <person name="Koh C."/>
            <person name="Nixon J."/>
            <person name="Bollina V."/>
            <person name="Clarke W.E."/>
            <person name="Tuteja R."/>
            <person name="Spillane C."/>
            <person name="Robinson S.J."/>
            <person name="Links M.G."/>
            <person name="Clarke C."/>
            <person name="Higgins E.E."/>
            <person name="Huebert T."/>
            <person name="Sharpe A.G."/>
            <person name="Parkin I.A."/>
        </authorList>
    </citation>
    <scope>NUCLEOTIDE SEQUENCE [LARGE SCALE GENOMIC DNA]</scope>
    <source>
        <strain evidence="8">cv. DH55</strain>
    </source>
</reference>
<dbReference type="PANTHER" id="PTHR14233">
    <property type="entry name" value="DUF914-RELATED"/>
    <property type="match status" value="1"/>
</dbReference>
<keyword evidence="4 7" id="KW-0812">Transmembrane</keyword>
<dbReference type="InterPro" id="IPR009262">
    <property type="entry name" value="SLC35_F1/F2/F6"/>
</dbReference>
<evidence type="ECO:0000256" key="3">
    <source>
        <dbReference type="ARBA" id="ARBA00022448"/>
    </source>
</evidence>
<feature type="transmembrane region" description="Helical" evidence="7">
    <location>
        <begin position="130"/>
        <end position="148"/>
    </location>
</feature>
<evidence type="ECO:0000256" key="6">
    <source>
        <dbReference type="ARBA" id="ARBA00023136"/>
    </source>
</evidence>
<evidence type="ECO:0000256" key="4">
    <source>
        <dbReference type="ARBA" id="ARBA00022692"/>
    </source>
</evidence>
<dbReference type="GeneID" id="104749413"/>
<evidence type="ECO:0000256" key="1">
    <source>
        <dbReference type="ARBA" id="ARBA00004141"/>
    </source>
</evidence>
<organism evidence="8 9">
    <name type="scientific">Camelina sativa</name>
    <name type="common">False flax</name>
    <name type="synonym">Myagrum sativum</name>
    <dbReference type="NCBI Taxonomy" id="90675"/>
    <lineage>
        <taxon>Eukaryota</taxon>
        <taxon>Viridiplantae</taxon>
        <taxon>Streptophyta</taxon>
        <taxon>Embryophyta</taxon>
        <taxon>Tracheophyta</taxon>
        <taxon>Spermatophyta</taxon>
        <taxon>Magnoliopsida</taxon>
        <taxon>eudicotyledons</taxon>
        <taxon>Gunneridae</taxon>
        <taxon>Pentapetalae</taxon>
        <taxon>rosids</taxon>
        <taxon>malvids</taxon>
        <taxon>Brassicales</taxon>
        <taxon>Brassicaceae</taxon>
        <taxon>Camelineae</taxon>
        <taxon>Camelina</taxon>
    </lineage>
</organism>
<dbReference type="Proteomes" id="UP000694864">
    <property type="component" value="Chromosome 16"/>
</dbReference>
<evidence type="ECO:0000256" key="2">
    <source>
        <dbReference type="ARBA" id="ARBA00007863"/>
    </source>
</evidence>
<evidence type="ECO:0000256" key="5">
    <source>
        <dbReference type="ARBA" id="ARBA00022989"/>
    </source>
</evidence>
<dbReference type="SUPFAM" id="SSF103481">
    <property type="entry name" value="Multidrug resistance efflux transporter EmrE"/>
    <property type="match status" value="1"/>
</dbReference>
<feature type="transmembrane region" description="Helical" evidence="7">
    <location>
        <begin position="195"/>
        <end position="214"/>
    </location>
</feature>
<dbReference type="RefSeq" id="XP_010469343.1">
    <property type="nucleotide sequence ID" value="XM_010471041.2"/>
</dbReference>
<feature type="transmembrane region" description="Helical" evidence="7">
    <location>
        <begin position="283"/>
        <end position="301"/>
    </location>
</feature>
<feature type="transmembrane region" description="Helical" evidence="7">
    <location>
        <begin position="105"/>
        <end position="123"/>
    </location>
</feature>
<name>A0ABM0WD22_CAMSA</name>
<keyword evidence="6 7" id="KW-0472">Membrane</keyword>
<keyword evidence="8" id="KW-1185">Reference proteome</keyword>
<feature type="transmembrane region" description="Helical" evidence="7">
    <location>
        <begin position="229"/>
        <end position="250"/>
    </location>
</feature>
<dbReference type="Pfam" id="PF06027">
    <property type="entry name" value="SLC35F"/>
    <property type="match status" value="1"/>
</dbReference>
<comment type="similarity">
    <text evidence="2">Belongs to the SLC35F solute transporter family.</text>
</comment>
<evidence type="ECO:0000256" key="7">
    <source>
        <dbReference type="SAM" id="Phobius"/>
    </source>
</evidence>
<proteinExistence type="inferred from homology"/>
<sequence>MVCFSLNEMKTKKTLIGLGLGQIISLLSTFLSFAASEITRKGINAPTSQSFMGYLSLAIVYGGIMLYRRPAIKAKWYNYLLLAFVDVEANFLVVKAYQYTSMTSVMLLDCWAIPCVLVLPWVFLKTKYRLMKISGVVICIVGVVMAVFSDVHAGDRAGGSNPVKGDLLVLAGTTLSAACNVSEEFLVNNTDMIEVLAFLGIFGTIVTAVQISILERGVLKATHWSTETILLYLGVALALFLLYSLVAVLIQTNGATMFNLSLLTSDMWAVLIRTFGYREKVDWLYFLAFPTTAIGLIIYSMKEKDEEEQRMFLDEEDGESLRSSLIVAST</sequence>
<feature type="transmembrane region" description="Helical" evidence="7">
    <location>
        <begin position="50"/>
        <end position="67"/>
    </location>
</feature>
<evidence type="ECO:0000313" key="8">
    <source>
        <dbReference type="Proteomes" id="UP000694864"/>
    </source>
</evidence>
<dbReference type="InterPro" id="IPR052221">
    <property type="entry name" value="SLC35F_Transporter"/>
</dbReference>
<keyword evidence="3" id="KW-0813">Transport</keyword>
<comment type="subcellular location">
    <subcellularLocation>
        <location evidence="1">Membrane</location>
        <topology evidence="1">Multi-pass membrane protein</topology>
    </subcellularLocation>
</comment>
<dbReference type="PANTHER" id="PTHR14233:SF24">
    <property type="entry name" value="ANTHOCYANIN-RELATED MEMBRANE PROTEIN 2-RELATED"/>
    <property type="match status" value="1"/>
</dbReference>
<evidence type="ECO:0000313" key="9">
    <source>
        <dbReference type="RefSeq" id="XP_010469343.1"/>
    </source>
</evidence>
<keyword evidence="5 7" id="KW-1133">Transmembrane helix</keyword>
<accession>A0ABM0WD22</accession>
<reference evidence="9" key="2">
    <citation type="submission" date="2025-08" db="UniProtKB">
        <authorList>
            <consortium name="RefSeq"/>
        </authorList>
    </citation>
    <scope>IDENTIFICATION</scope>
    <source>
        <tissue evidence="9">Leaf</tissue>
    </source>
</reference>
<gene>
    <name evidence="9" type="primary">LOC104749413</name>
</gene>
<dbReference type="InterPro" id="IPR037185">
    <property type="entry name" value="EmrE-like"/>
</dbReference>
<protein>
    <submittedName>
        <fullName evidence="9">Solute carrier family 35 member F1-like</fullName>
    </submittedName>
</protein>